<accession>A0ABD2SNP1</accession>
<dbReference type="Proteomes" id="UP001627284">
    <property type="component" value="Unassembled WGS sequence"/>
</dbReference>
<proteinExistence type="predicted"/>
<name>A0ABD2SNP1_9SOLN</name>
<protein>
    <submittedName>
        <fullName evidence="1">Uncharacterized protein</fullName>
    </submittedName>
</protein>
<dbReference type="EMBL" id="JBJKTR010000014">
    <property type="protein sequence ID" value="KAL3345489.1"/>
    <property type="molecule type" value="Genomic_DNA"/>
</dbReference>
<dbReference type="AlphaFoldDB" id="A0ABD2SNP1"/>
<evidence type="ECO:0000313" key="2">
    <source>
        <dbReference type="Proteomes" id="UP001627284"/>
    </source>
</evidence>
<gene>
    <name evidence="1" type="ORF">AABB24_024450</name>
</gene>
<comment type="caution">
    <text evidence="1">The sequence shown here is derived from an EMBL/GenBank/DDBJ whole genome shotgun (WGS) entry which is preliminary data.</text>
</comment>
<organism evidence="1 2">
    <name type="scientific">Solanum stoloniferum</name>
    <dbReference type="NCBI Taxonomy" id="62892"/>
    <lineage>
        <taxon>Eukaryota</taxon>
        <taxon>Viridiplantae</taxon>
        <taxon>Streptophyta</taxon>
        <taxon>Embryophyta</taxon>
        <taxon>Tracheophyta</taxon>
        <taxon>Spermatophyta</taxon>
        <taxon>Magnoliopsida</taxon>
        <taxon>eudicotyledons</taxon>
        <taxon>Gunneridae</taxon>
        <taxon>Pentapetalae</taxon>
        <taxon>asterids</taxon>
        <taxon>lamiids</taxon>
        <taxon>Solanales</taxon>
        <taxon>Solanaceae</taxon>
        <taxon>Solanoideae</taxon>
        <taxon>Solaneae</taxon>
        <taxon>Solanum</taxon>
    </lineage>
</organism>
<reference evidence="1 2" key="1">
    <citation type="submission" date="2024-05" db="EMBL/GenBank/DDBJ databases">
        <title>De novo assembly of an allotetraploid wild potato.</title>
        <authorList>
            <person name="Hosaka A.J."/>
        </authorList>
    </citation>
    <scope>NUCLEOTIDE SEQUENCE [LARGE SCALE GENOMIC DNA]</scope>
    <source>
        <tissue evidence="1">Young leaves</tissue>
    </source>
</reference>
<evidence type="ECO:0000313" key="1">
    <source>
        <dbReference type="EMBL" id="KAL3345488.1"/>
    </source>
</evidence>
<keyword evidence="2" id="KW-1185">Reference proteome</keyword>
<sequence>MCIWEKEIPFRILVWRIWFQKIPIGEVLVKIKVTDSLICCSCKDNCQELFNICLCNVLFLRICGVYLLELLVYKVHLFKSNNHWINGGKVIVLLSLNLCLELSQSL</sequence>
<dbReference type="EMBL" id="JBJKTR010000014">
    <property type="protein sequence ID" value="KAL3345488.1"/>
    <property type="molecule type" value="Genomic_DNA"/>
</dbReference>